<dbReference type="InterPro" id="IPR050361">
    <property type="entry name" value="MPP/UQCRC_Complex"/>
</dbReference>
<dbReference type="GO" id="GO:0006508">
    <property type="term" value="P:proteolysis"/>
    <property type="evidence" value="ECO:0007669"/>
    <property type="project" value="InterPro"/>
</dbReference>
<feature type="domain" description="Peptidase M16 N-terminal" evidence="2">
    <location>
        <begin position="78"/>
        <end position="222"/>
    </location>
</feature>
<dbReference type="eggNOG" id="KOG2440">
    <property type="taxonomic scope" value="Eukaryota"/>
</dbReference>
<dbReference type="FunCoup" id="A0A0Q3S6F7">
    <property type="interactions" value="2877"/>
</dbReference>
<dbReference type="PROSITE" id="PS00143">
    <property type="entry name" value="INSULINASE"/>
    <property type="match status" value="1"/>
</dbReference>
<reference evidence="5" key="1">
    <citation type="journal article" date="2012" name="Nat. Biotechnol.">
        <title>Reference genome sequence of the model plant Setaria.</title>
        <authorList>
            <person name="Bennetzen J.L."/>
            <person name="Schmutz J."/>
            <person name="Wang H."/>
            <person name="Percifield R."/>
            <person name="Hawkins J."/>
            <person name="Pontaroli A.C."/>
            <person name="Estep M."/>
            <person name="Feng L."/>
            <person name="Vaughn J.N."/>
            <person name="Grimwood J."/>
            <person name="Jenkins J."/>
            <person name="Barry K."/>
            <person name="Lindquist E."/>
            <person name="Hellsten U."/>
            <person name="Deshpande S."/>
            <person name="Wang X."/>
            <person name="Wu X."/>
            <person name="Mitros T."/>
            <person name="Triplett J."/>
            <person name="Yang X."/>
            <person name="Ye C.Y."/>
            <person name="Mauro-Herrera M."/>
            <person name="Wang L."/>
            <person name="Li P."/>
            <person name="Sharma M."/>
            <person name="Sharma R."/>
            <person name="Ronald P.C."/>
            <person name="Panaud O."/>
            <person name="Kellogg E.A."/>
            <person name="Brutnell T.P."/>
            <person name="Doust A.N."/>
            <person name="Tuskan G.A."/>
            <person name="Rokhsar D."/>
            <person name="Devos K.M."/>
        </authorList>
    </citation>
    <scope>NUCLEOTIDE SEQUENCE [LARGE SCALE GENOMIC DNA]</scope>
    <source>
        <strain evidence="5">cv. Yugu1</strain>
    </source>
</reference>
<name>A0A0Q3S6F7_SETIT</name>
<dbReference type="EnsemblPlants" id="KQL06895">
    <property type="protein sequence ID" value="KQL06895"/>
    <property type="gene ID" value="SETIT_0001281mg"/>
</dbReference>
<organism evidence="4 5">
    <name type="scientific">Setaria italica</name>
    <name type="common">Foxtail millet</name>
    <name type="synonym">Panicum italicum</name>
    <dbReference type="NCBI Taxonomy" id="4555"/>
    <lineage>
        <taxon>Eukaryota</taxon>
        <taxon>Viridiplantae</taxon>
        <taxon>Streptophyta</taxon>
        <taxon>Embryophyta</taxon>
        <taxon>Tracheophyta</taxon>
        <taxon>Spermatophyta</taxon>
        <taxon>Magnoliopsida</taxon>
        <taxon>Liliopsida</taxon>
        <taxon>Poales</taxon>
        <taxon>Poaceae</taxon>
        <taxon>PACMAD clade</taxon>
        <taxon>Panicoideae</taxon>
        <taxon>Panicodae</taxon>
        <taxon>Paniceae</taxon>
        <taxon>Cenchrinae</taxon>
        <taxon>Setaria</taxon>
    </lineage>
</organism>
<proteinExistence type="inferred from homology"/>
<dbReference type="GO" id="GO:0004222">
    <property type="term" value="F:metalloendopeptidase activity"/>
    <property type="evidence" value="ECO:0007669"/>
    <property type="project" value="InterPro"/>
</dbReference>
<dbReference type="EnsemblPlants" id="KQL06894">
    <property type="protein sequence ID" value="KQL06894"/>
    <property type="gene ID" value="SETIT_0001281mg"/>
</dbReference>
<evidence type="ECO:0000256" key="1">
    <source>
        <dbReference type="RuleBase" id="RU004447"/>
    </source>
</evidence>
<dbReference type="STRING" id="4555.A0A0Q3S6F7"/>
<dbReference type="InterPro" id="IPR001431">
    <property type="entry name" value="Pept_M16_Zn_BS"/>
</dbReference>
<dbReference type="Pfam" id="PF05193">
    <property type="entry name" value="Peptidase_M16_C"/>
    <property type="match status" value="1"/>
</dbReference>
<evidence type="ECO:0000313" key="4">
    <source>
        <dbReference type="EnsemblPlants" id="KQL06894"/>
    </source>
</evidence>
<dbReference type="FunFam" id="3.30.830.10:FF:000008">
    <property type="entry name" value="Mitochondrial-processing peptidase subunit beta"/>
    <property type="match status" value="1"/>
</dbReference>
<dbReference type="InterPro" id="IPR011249">
    <property type="entry name" value="Metalloenz_LuxS/M16"/>
</dbReference>
<dbReference type="InterPro" id="IPR007863">
    <property type="entry name" value="Peptidase_M16_C"/>
</dbReference>
<dbReference type="Pfam" id="PF00675">
    <property type="entry name" value="Peptidase_M16"/>
    <property type="match status" value="1"/>
</dbReference>
<accession>A0A0Q3S6F7</accession>
<keyword evidence="5" id="KW-1185">Reference proteome</keyword>
<evidence type="ECO:0000313" key="5">
    <source>
        <dbReference type="Proteomes" id="UP000004995"/>
    </source>
</evidence>
<dbReference type="PANTHER" id="PTHR11851:SF190">
    <property type="entry name" value="MITOCHONDRIAL-PROCESSING PEPTIDASE SUBUNIT ALPHA"/>
    <property type="match status" value="1"/>
</dbReference>
<dbReference type="PANTHER" id="PTHR11851">
    <property type="entry name" value="METALLOPROTEASE"/>
    <property type="match status" value="1"/>
</dbReference>
<sequence length="635" mass="68828">MYRVTGSHLVASLKGHGSSRFASTSVIKQSSGGSFGGKSSQLPPLDVPLRGITLPPPLPDYVEPAKIKITSLPNGIKIASETSPSPAASVGLYINCGSIYEAPESSGATHLLDLMAFKSTTNRSHLRLVREVDAIGGNVYMSASREQMCYTYDAFKAYVPEMVEVLIDSVRNPAFFDWEVKEQLQKMQADIAEVSDNPQYLLLEALHSAGYSGALAKPLVAPVSAVHRLDSSILEKFIYENYIAPRMVLVATGVEHDELVSIAEPLLSDLPGVKPPEDPKSVYVGGDYRCQADSAKTHVALAFEVPGGFYEEKTAIIAMILKMLMGGGCFCSSGGLGNGIYSRLYLRILTNYQQIEFFSAFNSIYDRSGLFGIQAITVVDLVAGELLEVATPGKVLMILESRALASEELGKQILTFGESKPIESFLKYLEEITLDDISSTAKKIISSPLTMASMGDVVHVPSYESVSRKFHSNIPCMYRKFDVMRNQNFLHSAKVRNLRVTKHGLSSTEGKKNPPLAAQTTCKKCAPGNCLLPAATYLCTVQCSVRTVHFEKSRTTMFEKENHVLQPEAFGKAKGSERGVIRSCAEMRKSGEPTAQCTRPLVNSSAACPSGAPVGSCLVCPCLLARTTDMRALAL</sequence>
<dbReference type="EMBL" id="AGNK02003301">
    <property type="status" value="NOT_ANNOTATED_CDS"/>
    <property type="molecule type" value="Genomic_DNA"/>
</dbReference>
<dbReference type="InterPro" id="IPR011765">
    <property type="entry name" value="Pept_M16_N"/>
</dbReference>
<comment type="similarity">
    <text evidence="1">Belongs to the peptidase M16 family.</text>
</comment>
<evidence type="ECO:0008006" key="6">
    <source>
        <dbReference type="Google" id="ProtNLM"/>
    </source>
</evidence>
<dbReference type="GO" id="GO:0046872">
    <property type="term" value="F:metal ion binding"/>
    <property type="evidence" value="ECO:0007669"/>
    <property type="project" value="InterPro"/>
</dbReference>
<dbReference type="GO" id="GO:0005739">
    <property type="term" value="C:mitochondrion"/>
    <property type="evidence" value="ECO:0000318"/>
    <property type="project" value="GO_Central"/>
</dbReference>
<dbReference type="eggNOG" id="KOG2067">
    <property type="taxonomic scope" value="Eukaryota"/>
</dbReference>
<protein>
    <recommendedName>
        <fullName evidence="6">Alpha-MPP</fullName>
    </recommendedName>
</protein>
<dbReference type="AlphaFoldDB" id="A0A0Q3S6F7"/>
<dbReference type="ExpressionAtlas" id="A0A0Q3S6F7">
    <property type="expression patterns" value="baseline"/>
</dbReference>
<dbReference type="Gene3D" id="3.30.830.10">
    <property type="entry name" value="Metalloenzyme, LuxS/M16 peptidase-like"/>
    <property type="match status" value="3"/>
</dbReference>
<dbReference type="Gramene" id="KQL06894">
    <property type="protein sequence ID" value="KQL06894"/>
    <property type="gene ID" value="SETIT_0001281mg"/>
</dbReference>
<reference evidence="4" key="2">
    <citation type="submission" date="2018-08" db="UniProtKB">
        <authorList>
            <consortium name="EnsemblPlants"/>
        </authorList>
    </citation>
    <scope>IDENTIFICATION</scope>
    <source>
        <strain evidence="4">Yugu1</strain>
    </source>
</reference>
<dbReference type="Gramene" id="KQL06893">
    <property type="protein sequence ID" value="KQL06893"/>
    <property type="gene ID" value="SETIT_0001281mg"/>
</dbReference>
<dbReference type="Gramene" id="KQL06895">
    <property type="protein sequence ID" value="KQL06895"/>
    <property type="gene ID" value="SETIT_0001281mg"/>
</dbReference>
<evidence type="ECO:0000259" key="3">
    <source>
        <dbReference type="Pfam" id="PF05193"/>
    </source>
</evidence>
<dbReference type="Proteomes" id="UP000004995">
    <property type="component" value="Unassembled WGS sequence"/>
</dbReference>
<dbReference type="EnsemblPlants" id="KQL06893">
    <property type="protein sequence ID" value="KQL06893"/>
    <property type="gene ID" value="SETIT_0001281mg"/>
</dbReference>
<dbReference type="SUPFAM" id="SSF63411">
    <property type="entry name" value="LuxS/MPP-like metallohydrolase"/>
    <property type="match status" value="2"/>
</dbReference>
<evidence type="ECO:0000259" key="2">
    <source>
        <dbReference type="Pfam" id="PF00675"/>
    </source>
</evidence>
<feature type="domain" description="Peptidase M16 C-terminal" evidence="3">
    <location>
        <begin position="234"/>
        <end position="387"/>
    </location>
</feature>